<evidence type="ECO:0000256" key="2">
    <source>
        <dbReference type="ARBA" id="ARBA00007639"/>
    </source>
</evidence>
<evidence type="ECO:0000313" key="5">
    <source>
        <dbReference type="EMBL" id="QOY90854.1"/>
    </source>
</evidence>
<dbReference type="SUPFAM" id="SSF46785">
    <property type="entry name" value="Winged helix' DNA-binding domain"/>
    <property type="match status" value="1"/>
</dbReference>
<dbReference type="InterPro" id="IPR012318">
    <property type="entry name" value="HTH_CRP"/>
</dbReference>
<comment type="subcellular location">
    <subcellularLocation>
        <location evidence="1">Cell envelope</location>
    </subcellularLocation>
</comment>
<dbReference type="SUPFAM" id="SSF53822">
    <property type="entry name" value="Periplasmic binding protein-like I"/>
    <property type="match status" value="1"/>
</dbReference>
<feature type="domain" description="HTH iclR-type" evidence="4">
    <location>
        <begin position="11"/>
        <end position="72"/>
    </location>
</feature>
<dbReference type="SMART" id="SM00419">
    <property type="entry name" value="HTH_CRP"/>
    <property type="match status" value="1"/>
</dbReference>
<gene>
    <name evidence="5" type="ORF">IRI77_13175</name>
</gene>
<dbReference type="EMBL" id="CP063849">
    <property type="protein sequence ID" value="QOY90854.1"/>
    <property type="molecule type" value="Genomic_DNA"/>
</dbReference>
<protein>
    <submittedName>
        <fullName evidence="5">Substrate-binding domain-containing protein</fullName>
    </submittedName>
</protein>
<dbReference type="InterPro" id="IPR036390">
    <property type="entry name" value="WH_DNA-bd_sf"/>
</dbReference>
<dbReference type="AlphaFoldDB" id="A0A7S7NX78"/>
<dbReference type="PROSITE" id="PS51077">
    <property type="entry name" value="HTH_ICLR"/>
    <property type="match status" value="1"/>
</dbReference>
<evidence type="ECO:0000256" key="1">
    <source>
        <dbReference type="ARBA" id="ARBA00004196"/>
    </source>
</evidence>
<organism evidence="5 6">
    <name type="scientific">Paludibaculum fermentans</name>
    <dbReference type="NCBI Taxonomy" id="1473598"/>
    <lineage>
        <taxon>Bacteria</taxon>
        <taxon>Pseudomonadati</taxon>
        <taxon>Acidobacteriota</taxon>
        <taxon>Terriglobia</taxon>
        <taxon>Bryobacterales</taxon>
        <taxon>Bryobacteraceae</taxon>
        <taxon>Paludibaculum</taxon>
    </lineage>
</organism>
<dbReference type="InterPro" id="IPR028082">
    <property type="entry name" value="Peripla_BP_I"/>
</dbReference>
<dbReference type="CDD" id="cd01536">
    <property type="entry name" value="PBP1_ABC_sugar_binding-like"/>
    <property type="match status" value="1"/>
</dbReference>
<dbReference type="GO" id="GO:0030313">
    <property type="term" value="C:cell envelope"/>
    <property type="evidence" value="ECO:0007669"/>
    <property type="project" value="UniProtKB-SubCell"/>
</dbReference>
<dbReference type="GO" id="GO:0030246">
    <property type="term" value="F:carbohydrate binding"/>
    <property type="evidence" value="ECO:0007669"/>
    <property type="project" value="UniProtKB-ARBA"/>
</dbReference>
<dbReference type="SMART" id="SM00346">
    <property type="entry name" value="HTH_ICLR"/>
    <property type="match status" value="1"/>
</dbReference>
<dbReference type="GO" id="GO:0003677">
    <property type="term" value="F:DNA binding"/>
    <property type="evidence" value="ECO:0007669"/>
    <property type="project" value="InterPro"/>
</dbReference>
<dbReference type="KEGG" id="pfer:IRI77_13175"/>
<proteinExistence type="inferred from homology"/>
<dbReference type="Pfam" id="PF09339">
    <property type="entry name" value="HTH_IclR"/>
    <property type="match status" value="1"/>
</dbReference>
<dbReference type="PANTHER" id="PTHR46847">
    <property type="entry name" value="D-ALLOSE-BINDING PERIPLASMIC PROTEIN-RELATED"/>
    <property type="match status" value="1"/>
</dbReference>
<name>A0A7S7NX78_PALFE</name>
<dbReference type="RefSeq" id="WP_194452511.1">
    <property type="nucleotide sequence ID" value="NZ_CP063849.1"/>
</dbReference>
<dbReference type="PANTHER" id="PTHR46847:SF1">
    <property type="entry name" value="D-ALLOSE-BINDING PERIPLASMIC PROTEIN-RELATED"/>
    <property type="match status" value="1"/>
</dbReference>
<dbReference type="Proteomes" id="UP000593892">
    <property type="component" value="Chromosome"/>
</dbReference>
<accession>A0A7S7NX78</accession>
<dbReference type="InterPro" id="IPR005471">
    <property type="entry name" value="Tscrpt_reg_IclR_N"/>
</dbReference>
<sequence length="371" mass="40828">MSKKAVKSAGPTMLDKGLTVLEAVEKADHPVTIQEIASLTGLQRLAVYRLLTTLEERGYIHRSQDKRYRSTTRRRRLLVGYLAPLEGNQFRVDVKASIEGAAARAGSYVMLRHNDEEDSATALRNAQEMVDARVDVAMLFQPVERLGYMVADLFFGAGIPFITVERPIQGGIYFGANNYQAGKLAGQALGHYAREKWRGRFDRIVLVEGPKTKTNVQARLAGVLVGLQDVLGPIAESSVIHLEGDAHQDSSKHLMAKLLRQLKPGTRLLVSGFNDLSAIGAMEAVREAARDRDVVIVGHNAAREGRAAIRRRGNCLLASVAFFPERYGDRLIRLACSIVDGEQVTPAVYTDHVVLHADNLENFYPANTDLG</sequence>
<evidence type="ECO:0000256" key="3">
    <source>
        <dbReference type="ARBA" id="ARBA00022729"/>
    </source>
</evidence>
<comment type="similarity">
    <text evidence="2">Belongs to the bacterial solute-binding protein 2 family.</text>
</comment>
<dbReference type="Gene3D" id="3.40.50.2300">
    <property type="match status" value="2"/>
</dbReference>
<dbReference type="Gene3D" id="1.10.10.10">
    <property type="entry name" value="Winged helix-like DNA-binding domain superfamily/Winged helix DNA-binding domain"/>
    <property type="match status" value="1"/>
</dbReference>
<keyword evidence="3" id="KW-0732">Signal</keyword>
<reference evidence="5 6" key="1">
    <citation type="submission" date="2020-10" db="EMBL/GenBank/DDBJ databases">
        <title>Complete genome sequence of Paludibaculum fermentans P105T, a facultatively anaerobic acidobacterium capable of dissimilatory Fe(III) reduction.</title>
        <authorList>
            <person name="Dedysh S.N."/>
            <person name="Beletsky A.V."/>
            <person name="Kulichevskaya I.S."/>
            <person name="Mardanov A.V."/>
            <person name="Ravin N.V."/>
        </authorList>
    </citation>
    <scope>NUCLEOTIDE SEQUENCE [LARGE SCALE GENOMIC DNA]</scope>
    <source>
        <strain evidence="5 6">P105</strain>
    </source>
</reference>
<keyword evidence="6" id="KW-1185">Reference proteome</keyword>
<dbReference type="GO" id="GO:0006355">
    <property type="term" value="P:regulation of DNA-templated transcription"/>
    <property type="evidence" value="ECO:0007669"/>
    <property type="project" value="InterPro"/>
</dbReference>
<dbReference type="Pfam" id="PF13407">
    <property type="entry name" value="Peripla_BP_4"/>
    <property type="match status" value="1"/>
</dbReference>
<evidence type="ECO:0000259" key="4">
    <source>
        <dbReference type="PROSITE" id="PS51077"/>
    </source>
</evidence>
<dbReference type="InterPro" id="IPR025997">
    <property type="entry name" value="SBP_2_dom"/>
</dbReference>
<dbReference type="InterPro" id="IPR036388">
    <property type="entry name" value="WH-like_DNA-bd_sf"/>
</dbReference>
<evidence type="ECO:0000313" key="6">
    <source>
        <dbReference type="Proteomes" id="UP000593892"/>
    </source>
</evidence>